<dbReference type="Proteomes" id="UP000548632">
    <property type="component" value="Unassembled WGS sequence"/>
</dbReference>
<dbReference type="AlphaFoldDB" id="A0A839H706"/>
<evidence type="ECO:0000313" key="2">
    <source>
        <dbReference type="EMBL" id="MBB1125201.1"/>
    </source>
</evidence>
<comment type="caution">
    <text evidence="2">The sequence shown here is derived from an EMBL/GenBank/DDBJ whole genome shotgun (WGS) entry which is preliminary data.</text>
</comment>
<gene>
    <name evidence="2" type="ORF">HUK38_03020</name>
</gene>
<sequence>MSPTQHRAIWELCRQGLPLVADAAAASWREGRAFKLDSRVVVGREIHSLIEQSNQETRLSHRASGSGQAAVA</sequence>
<protein>
    <submittedName>
        <fullName evidence="2">Uncharacterized protein</fullName>
    </submittedName>
</protein>
<keyword evidence="3" id="KW-1185">Reference proteome</keyword>
<name>A0A839H706_9GAMM</name>
<reference evidence="2 3" key="1">
    <citation type="journal article" date="2020" name="Arch. Microbiol.">
        <title>The genome sequence of the giant phototrophic gammaproteobacterium Thiospirillum jenense gives insight into its physiological properties and phylogenetic relationships.</title>
        <authorList>
            <person name="Imhoff J.F."/>
            <person name="Meyer T.E."/>
            <person name="Kyndt J.A."/>
        </authorList>
    </citation>
    <scope>NUCLEOTIDE SEQUENCE [LARGE SCALE GENOMIC DNA]</scope>
    <source>
        <strain evidence="2 3">DSM 216</strain>
    </source>
</reference>
<proteinExistence type="predicted"/>
<evidence type="ECO:0000256" key="1">
    <source>
        <dbReference type="SAM" id="MobiDB-lite"/>
    </source>
</evidence>
<organism evidence="2 3">
    <name type="scientific">Thiospirillum jenense</name>
    <dbReference type="NCBI Taxonomy" id="1653858"/>
    <lineage>
        <taxon>Bacteria</taxon>
        <taxon>Pseudomonadati</taxon>
        <taxon>Pseudomonadota</taxon>
        <taxon>Gammaproteobacteria</taxon>
        <taxon>Chromatiales</taxon>
        <taxon>Chromatiaceae</taxon>
        <taxon>Thiospirillum</taxon>
    </lineage>
</organism>
<evidence type="ECO:0000313" key="3">
    <source>
        <dbReference type="Proteomes" id="UP000548632"/>
    </source>
</evidence>
<dbReference type="EMBL" id="JABVCQ010000005">
    <property type="protein sequence ID" value="MBB1125201.1"/>
    <property type="molecule type" value="Genomic_DNA"/>
</dbReference>
<feature type="region of interest" description="Disordered" evidence="1">
    <location>
        <begin position="53"/>
        <end position="72"/>
    </location>
</feature>
<accession>A0A839H706</accession>